<dbReference type="Proteomes" id="UP000570003">
    <property type="component" value="Unassembled WGS sequence"/>
</dbReference>
<keyword evidence="1" id="KW-0378">Hydrolase</keyword>
<reference evidence="1 2" key="1">
    <citation type="submission" date="2020-04" db="EMBL/GenBank/DDBJ databases">
        <title>MicrobeNet Type strains.</title>
        <authorList>
            <person name="Nicholson A.C."/>
        </authorList>
    </citation>
    <scope>NUCLEOTIDE SEQUENCE [LARGE SCALE GENOMIC DNA]</scope>
    <source>
        <strain evidence="1 2">DSM 40738</strain>
    </source>
</reference>
<keyword evidence="2" id="KW-1185">Reference proteome</keyword>
<proteinExistence type="predicted"/>
<evidence type="ECO:0000313" key="2">
    <source>
        <dbReference type="Proteomes" id="UP000570003"/>
    </source>
</evidence>
<sequence length="39" mass="3738">MVLALGLVGTVAGGLALLVRTAWGGPHPAFGPVALALAV</sequence>
<keyword evidence="1" id="KW-0540">Nuclease</keyword>
<evidence type="ECO:0000313" key="1">
    <source>
        <dbReference type="EMBL" id="NKY15894.1"/>
    </source>
</evidence>
<dbReference type="EMBL" id="JAAXOU010000244">
    <property type="protein sequence ID" value="NKY15894.1"/>
    <property type="molecule type" value="Genomic_DNA"/>
</dbReference>
<dbReference type="GO" id="GO:0004519">
    <property type="term" value="F:endonuclease activity"/>
    <property type="evidence" value="ECO:0007669"/>
    <property type="project" value="UniProtKB-KW"/>
</dbReference>
<keyword evidence="1" id="KW-0255">Endonuclease</keyword>
<dbReference type="AlphaFoldDB" id="A0AA44IEL5"/>
<gene>
    <name evidence="1" type="ORF">HGA06_17655</name>
</gene>
<feature type="non-terminal residue" evidence="1">
    <location>
        <position position="39"/>
    </location>
</feature>
<name>A0AA44IEL5_STRE0</name>
<organism evidence="1 2">
    <name type="scientific">Streptomyces somaliensis (strain ATCC 33201 / DSM 40738 / JCM 12659 / KCTC 9044 / NCTC 11332 / NRRL B-12077 / IP 733)</name>
    <dbReference type="NCBI Taxonomy" id="1134445"/>
    <lineage>
        <taxon>Bacteria</taxon>
        <taxon>Bacillati</taxon>
        <taxon>Actinomycetota</taxon>
        <taxon>Actinomycetes</taxon>
        <taxon>Kitasatosporales</taxon>
        <taxon>Streptomycetaceae</taxon>
        <taxon>Streptomyces</taxon>
    </lineage>
</organism>
<comment type="caution">
    <text evidence="1">The sequence shown here is derived from an EMBL/GenBank/DDBJ whole genome shotgun (WGS) entry which is preliminary data.</text>
</comment>
<protein>
    <submittedName>
        <fullName evidence="1">Restriction endonuclease</fullName>
    </submittedName>
</protein>
<accession>A0AA44IEL5</accession>